<gene>
    <name evidence="6" type="ORF">SAMN04488134_11343</name>
</gene>
<evidence type="ECO:0000256" key="1">
    <source>
        <dbReference type="ARBA" id="ARBA00007074"/>
    </source>
</evidence>
<dbReference type="OrthoDB" id="9809488at2"/>
<dbReference type="AlphaFoldDB" id="A0A1H8SNM6"/>
<keyword evidence="4" id="KW-0788">Thiol protease</keyword>
<evidence type="ECO:0000256" key="4">
    <source>
        <dbReference type="ARBA" id="ARBA00022807"/>
    </source>
</evidence>
<dbReference type="RefSeq" id="WP_091499868.1">
    <property type="nucleotide sequence ID" value="NZ_FODJ01000013.1"/>
</dbReference>
<evidence type="ECO:0000313" key="6">
    <source>
        <dbReference type="EMBL" id="SEO79934.1"/>
    </source>
</evidence>
<dbReference type="InterPro" id="IPR038765">
    <property type="entry name" value="Papain-like_cys_pep_sf"/>
</dbReference>
<dbReference type="InterPro" id="IPR000064">
    <property type="entry name" value="NLP_P60_dom"/>
</dbReference>
<dbReference type="GO" id="GO:0008234">
    <property type="term" value="F:cysteine-type peptidase activity"/>
    <property type="evidence" value="ECO:0007669"/>
    <property type="project" value="UniProtKB-KW"/>
</dbReference>
<feature type="domain" description="NlpC/P60" evidence="5">
    <location>
        <begin position="85"/>
        <end position="216"/>
    </location>
</feature>
<keyword evidence="3" id="KW-0378">Hydrolase</keyword>
<dbReference type="PROSITE" id="PS51935">
    <property type="entry name" value="NLPC_P60"/>
    <property type="match status" value="1"/>
</dbReference>
<dbReference type="SUPFAM" id="SSF54001">
    <property type="entry name" value="Cysteine proteinases"/>
    <property type="match status" value="1"/>
</dbReference>
<protein>
    <submittedName>
        <fullName evidence="6">NlpC/P60 family protein</fullName>
    </submittedName>
</protein>
<dbReference type="GO" id="GO:0006508">
    <property type="term" value="P:proteolysis"/>
    <property type="evidence" value="ECO:0007669"/>
    <property type="project" value="UniProtKB-KW"/>
</dbReference>
<dbReference type="EMBL" id="FODJ01000013">
    <property type="protein sequence ID" value="SEO79934.1"/>
    <property type="molecule type" value="Genomic_DNA"/>
</dbReference>
<evidence type="ECO:0000313" key="7">
    <source>
        <dbReference type="Proteomes" id="UP000199300"/>
    </source>
</evidence>
<comment type="similarity">
    <text evidence="1">Belongs to the peptidase C40 family.</text>
</comment>
<keyword evidence="2" id="KW-0645">Protease</keyword>
<dbReference type="STRING" id="872970.SAMN04488134_11343"/>
<dbReference type="InterPro" id="IPR051202">
    <property type="entry name" value="Peptidase_C40"/>
</dbReference>
<name>A0A1H8SNM6_9BACI</name>
<proteinExistence type="inferred from homology"/>
<evidence type="ECO:0000259" key="5">
    <source>
        <dbReference type="PROSITE" id="PS51935"/>
    </source>
</evidence>
<dbReference type="Gene3D" id="3.90.1720.10">
    <property type="entry name" value="endopeptidase domain like (from Nostoc punctiforme)"/>
    <property type="match status" value="1"/>
</dbReference>
<dbReference type="PANTHER" id="PTHR47053:SF1">
    <property type="entry name" value="MUREIN DD-ENDOPEPTIDASE MEPH-RELATED"/>
    <property type="match status" value="1"/>
</dbReference>
<accession>A0A1H8SNM6</accession>
<organism evidence="6 7">
    <name type="scientific">Amphibacillus marinus</name>
    <dbReference type="NCBI Taxonomy" id="872970"/>
    <lineage>
        <taxon>Bacteria</taxon>
        <taxon>Bacillati</taxon>
        <taxon>Bacillota</taxon>
        <taxon>Bacilli</taxon>
        <taxon>Bacillales</taxon>
        <taxon>Bacillaceae</taxon>
        <taxon>Amphibacillus</taxon>
    </lineage>
</organism>
<dbReference type="Proteomes" id="UP000199300">
    <property type="component" value="Unassembled WGS sequence"/>
</dbReference>
<evidence type="ECO:0000256" key="3">
    <source>
        <dbReference type="ARBA" id="ARBA00022801"/>
    </source>
</evidence>
<evidence type="ECO:0000256" key="2">
    <source>
        <dbReference type="ARBA" id="ARBA00022670"/>
    </source>
</evidence>
<dbReference type="PANTHER" id="PTHR47053">
    <property type="entry name" value="MUREIN DD-ENDOPEPTIDASE MEPH-RELATED"/>
    <property type="match status" value="1"/>
</dbReference>
<sequence length="220" mass="24782">MRRIVMLLLIGFFVMTGEVSASRELLGVYESELFTIVDQKNAVTDRSKLIELTRKENETAKYVRAYRKLSGGGVMDDLDINQSYEGELPEVVTVGERWINNSTYAFGGGRNDYEIAQGLFDCSSFVHWAFDQVGIELGNRTSVTTDTLKYVGYSVSYENIQPGDLVFFDTYKVDGHVGIYAGDGMFIGAQGSTGVAYESMDGGYWRERFNDRIIRILWIS</sequence>
<reference evidence="6 7" key="1">
    <citation type="submission" date="2016-10" db="EMBL/GenBank/DDBJ databases">
        <authorList>
            <person name="de Groot N.N."/>
        </authorList>
    </citation>
    <scope>NUCLEOTIDE SEQUENCE [LARGE SCALE GENOMIC DNA]</scope>
    <source>
        <strain evidence="6 7">CGMCC 1.10434</strain>
    </source>
</reference>
<keyword evidence="7" id="KW-1185">Reference proteome</keyword>
<dbReference type="Pfam" id="PF00877">
    <property type="entry name" value="NLPC_P60"/>
    <property type="match status" value="1"/>
</dbReference>